<dbReference type="GO" id="GO:0015627">
    <property type="term" value="C:type II protein secretion system complex"/>
    <property type="evidence" value="ECO:0007669"/>
    <property type="project" value="TreeGrafter"/>
</dbReference>
<dbReference type="GO" id="GO:0009306">
    <property type="term" value="P:protein secretion"/>
    <property type="evidence" value="ECO:0007669"/>
    <property type="project" value="InterPro"/>
</dbReference>
<feature type="chain" id="PRO_5012127829" evidence="2">
    <location>
        <begin position="44"/>
        <end position="495"/>
    </location>
</feature>
<dbReference type="InterPro" id="IPR007055">
    <property type="entry name" value="BON_dom"/>
</dbReference>
<reference evidence="4 5" key="1">
    <citation type="submission" date="2017-07" db="EMBL/GenBank/DDBJ databases">
        <authorList>
            <person name="Sun Z.S."/>
            <person name="Albrecht U."/>
            <person name="Echele G."/>
            <person name="Lee C.C."/>
        </authorList>
    </citation>
    <scope>NUCLEOTIDE SEQUENCE [LARGE SCALE GENOMIC DNA]</scope>
    <source>
        <strain evidence="4 5">CGMCC 1.12710</strain>
    </source>
</reference>
<name>A0A239PKT3_9PROT</name>
<dbReference type="Pfam" id="PF00263">
    <property type="entry name" value="Secretin"/>
    <property type="match status" value="1"/>
</dbReference>
<dbReference type="Proteomes" id="UP000198346">
    <property type="component" value="Unassembled WGS sequence"/>
</dbReference>
<proteinExistence type="inferred from homology"/>
<dbReference type="PANTHER" id="PTHR30332">
    <property type="entry name" value="PROBABLE GENERAL SECRETION PATHWAY PROTEIN D"/>
    <property type="match status" value="1"/>
</dbReference>
<dbReference type="InterPro" id="IPR032789">
    <property type="entry name" value="T2SS-T3SS_pil_N"/>
</dbReference>
<accession>A0A239PKT3</accession>
<evidence type="ECO:0000256" key="2">
    <source>
        <dbReference type="SAM" id="SignalP"/>
    </source>
</evidence>
<gene>
    <name evidence="4" type="ORF">SAMN06297382_0156</name>
</gene>
<dbReference type="PRINTS" id="PR00811">
    <property type="entry name" value="BCTERIALGSPD"/>
</dbReference>
<dbReference type="Pfam" id="PF13629">
    <property type="entry name" value="T2SS-T3SS_pil_N"/>
    <property type="match status" value="1"/>
</dbReference>
<dbReference type="AlphaFoldDB" id="A0A239PKT3"/>
<keyword evidence="5" id="KW-1185">Reference proteome</keyword>
<evidence type="ECO:0000313" key="5">
    <source>
        <dbReference type="Proteomes" id="UP000198346"/>
    </source>
</evidence>
<evidence type="ECO:0000256" key="1">
    <source>
        <dbReference type="RuleBase" id="RU004003"/>
    </source>
</evidence>
<dbReference type="PROSITE" id="PS50914">
    <property type="entry name" value="BON"/>
    <property type="match status" value="1"/>
</dbReference>
<dbReference type="InterPro" id="IPR001775">
    <property type="entry name" value="GspD/PilQ"/>
</dbReference>
<dbReference type="EMBL" id="FZQA01000001">
    <property type="protein sequence ID" value="SNT67664.1"/>
    <property type="molecule type" value="Genomic_DNA"/>
</dbReference>
<dbReference type="InterPro" id="IPR050810">
    <property type="entry name" value="Bact_Secretion_Sys_Channel"/>
</dbReference>
<feature type="signal peptide" evidence="2">
    <location>
        <begin position="1"/>
        <end position="43"/>
    </location>
</feature>
<evidence type="ECO:0000313" key="4">
    <source>
        <dbReference type="EMBL" id="SNT67664.1"/>
    </source>
</evidence>
<dbReference type="InterPro" id="IPR004846">
    <property type="entry name" value="T2SS/T3SS_dom"/>
</dbReference>
<dbReference type="PANTHER" id="PTHR30332:SF17">
    <property type="entry name" value="TYPE IV PILIATION SYSTEM PROTEIN DR_0774-RELATED"/>
    <property type="match status" value="1"/>
</dbReference>
<sequence length="495" mass="52216">MMNPVRTVRNAIAPLMRAALIRHRERFLLGLAALLAATAPAAAQRGAYPVEIDLGGQSAVSKSIVLPLNKAAIVELPHSAADVLVSQPEIVDAVVRTPRRVYLLGKAVGLANAFFFDAQGRQILNLEIQVERDLDALTEIFSRLIPDARITAEAVNDNVVLRGTVQSGAQAANAANIAARYVGGEEKVITMLSIRQPEQVMLKVRIVEMQRQLIKQLGISNSGTVTLDNAALTFASSNLIGAAGGLEGNLGTSIGDLTDLDVAFEALESTGIVRVLAEPNLTAVSGESAKFLAGGEFPVPVGQDDEGITIEFKEFGVGLGFSPVVLDKGRISLKISTEVSEVTSENAFIVPGVIVPDGQGGFSTTGNLAIPGLSVRRANTTVELPSGGSLVMAGLLQEDMRSTIQGIPGLKDAPVLGQLFRSRDYQNNETELVIMVTPYLVNPTHESKLTDPVQGMAPASDLQAILLGKMISTYGLAGSGVREKTLQGPLGFILD</sequence>
<keyword evidence="2" id="KW-0732">Signal</keyword>
<organism evidence="4 5">
    <name type="scientific">Amphiplicatus metriothermophilus</name>
    <dbReference type="NCBI Taxonomy" id="1519374"/>
    <lineage>
        <taxon>Bacteria</taxon>
        <taxon>Pseudomonadati</taxon>
        <taxon>Pseudomonadota</taxon>
        <taxon>Alphaproteobacteria</taxon>
        <taxon>Parvularculales</taxon>
        <taxon>Parvularculaceae</taxon>
        <taxon>Amphiplicatus</taxon>
    </lineage>
</organism>
<protein>
    <submittedName>
        <fullName evidence="4">Pilus assembly protein CpaC</fullName>
    </submittedName>
</protein>
<dbReference type="Pfam" id="PF04972">
    <property type="entry name" value="BON"/>
    <property type="match status" value="1"/>
</dbReference>
<comment type="similarity">
    <text evidence="1">Belongs to the bacterial secretin family.</text>
</comment>
<feature type="domain" description="BON" evidence="3">
    <location>
        <begin position="126"/>
        <end position="196"/>
    </location>
</feature>
<evidence type="ECO:0000259" key="3">
    <source>
        <dbReference type="PROSITE" id="PS50914"/>
    </source>
</evidence>